<dbReference type="GO" id="GO:0050660">
    <property type="term" value="F:flavin adenine dinucleotide binding"/>
    <property type="evidence" value="ECO:0007669"/>
    <property type="project" value="InterPro"/>
</dbReference>
<proteinExistence type="inferred from homology"/>
<dbReference type="GO" id="GO:0050661">
    <property type="term" value="F:NADP binding"/>
    <property type="evidence" value="ECO:0007669"/>
    <property type="project" value="InterPro"/>
</dbReference>
<keyword evidence="9" id="KW-1185">Reference proteome</keyword>
<accession>A0A091B445</accession>
<keyword evidence="5" id="KW-0560">Oxidoreductase</keyword>
<dbReference type="EMBL" id="AVCK01000016">
    <property type="protein sequence ID" value="KFN46451.1"/>
    <property type="molecule type" value="Genomic_DNA"/>
</dbReference>
<reference evidence="8 9" key="1">
    <citation type="submission" date="2013-09" db="EMBL/GenBank/DDBJ databases">
        <title>Genome sequencing of Arenimonas metalli.</title>
        <authorList>
            <person name="Chen F."/>
            <person name="Wang G."/>
        </authorList>
    </citation>
    <scope>NUCLEOTIDE SEQUENCE [LARGE SCALE GENOMIC DNA]</scope>
    <source>
        <strain evidence="8 9">CF5-1</strain>
    </source>
</reference>
<comment type="similarity">
    <text evidence="1">Belongs to the 'GDXG' lipolytic enzyme family.</text>
</comment>
<dbReference type="Pfam" id="PF07859">
    <property type="entry name" value="Abhydrolase_3"/>
    <property type="match status" value="1"/>
</dbReference>
<evidence type="ECO:0000313" key="9">
    <source>
        <dbReference type="Proteomes" id="UP000029393"/>
    </source>
</evidence>
<dbReference type="PATRIC" id="fig|1384056.3.peg.1319"/>
<keyword evidence="4" id="KW-0274">FAD</keyword>
<dbReference type="InterPro" id="IPR002168">
    <property type="entry name" value="Lipase_GDXG_HIS_AS"/>
</dbReference>
<feature type="active site" evidence="6">
    <location>
        <position position="148"/>
    </location>
</feature>
<evidence type="ECO:0000256" key="3">
    <source>
        <dbReference type="ARBA" id="ARBA00022801"/>
    </source>
</evidence>
<dbReference type="eggNOG" id="COG2072">
    <property type="taxonomic scope" value="Bacteria"/>
</dbReference>
<evidence type="ECO:0000256" key="4">
    <source>
        <dbReference type="ARBA" id="ARBA00022827"/>
    </source>
</evidence>
<dbReference type="SUPFAM" id="SSF51905">
    <property type="entry name" value="FAD/NAD(P)-binding domain"/>
    <property type="match status" value="1"/>
</dbReference>
<dbReference type="PANTHER" id="PTHR42877">
    <property type="entry name" value="L-ORNITHINE N(5)-MONOOXYGENASE-RELATED"/>
    <property type="match status" value="1"/>
</dbReference>
<dbReference type="InterPro" id="IPR013094">
    <property type="entry name" value="AB_hydrolase_3"/>
</dbReference>
<dbReference type="STRING" id="1384056.N787_10500"/>
<dbReference type="Gene3D" id="3.50.50.60">
    <property type="entry name" value="FAD/NAD(P)-binding domain"/>
    <property type="match status" value="2"/>
</dbReference>
<evidence type="ECO:0000313" key="8">
    <source>
        <dbReference type="EMBL" id="KFN46451.1"/>
    </source>
</evidence>
<sequence>MPLSDTLLAAALRTTQRLLLKPAFHPRWPVRWQRRWLHLLARIGHLPKGITRRDVVVGGVPAERWADERATPVRAGVVLYLHGGGYTVGSPRTHRTIAAWLARDSGLPVVVIDYRLAPEHPFPAALEDAVAAFDALALEGPVVVAGDSAGGGLALALAITLRDRDRDHGGAADADADGAQPAVLVLLAPLVDLRESSPLPAVPGEAMLSERWARANARAYAAGRADDPLVSPLLANLRGLPPVLVQNGSDDLLAAQSLAIVSKLRAEGVEVVHDFVPGRWHVFQLQVGTLASAGEAVSRMARFVVGKLPPLPNPSYHHTVMLGAGMSGLCAAIQLQSAGLPDFVILEQSEGLGGTWWDNRYPGAQVDVPAPAYAFSFAPNTRWTQRFANAPEIHAYQQALAEKHALFARLRLGTRLLEARFDEAEGLWHFRTSAGDTLRARYFICSTGPLSQPRWPDLPGLEEFEGLRLHSARWPAGQSFDGMRVGVIGTGSTAVQLVPPIAAEATQLHVFQRTANWVLPRLERRYFGLDRLLAGFPPYAMAVRAFWVRFLELGRRGFEEGTAMRRFMLWWAGWHRRKQLADEGLRAALTPDYPLGCKRIIYSSDYYPTLSKPHVELVTTGIERITARGIRTVDGVERELDALVCATGFDTVHLLQSLDIRGRGGVTLAEAWRDGPEAFHGIHVAGFPNMFLMLGPNTATGHTSTLLYIEPAVRHAIACMRAVAEGGHRSVEVRAELQQAHNAVLQQRLGGSVWAQCRSWYRMEGGKVVAIFPGFTNEYVHGVRQLGPAAFRFD</sequence>
<dbReference type="SUPFAM" id="SSF53474">
    <property type="entry name" value="alpha/beta-Hydrolases"/>
    <property type="match status" value="1"/>
</dbReference>
<keyword evidence="2" id="KW-0285">Flavoprotein</keyword>
<evidence type="ECO:0000259" key="7">
    <source>
        <dbReference type="Pfam" id="PF07859"/>
    </source>
</evidence>
<dbReference type="Pfam" id="PF00743">
    <property type="entry name" value="FMO-like"/>
    <property type="match status" value="1"/>
</dbReference>
<dbReference type="eggNOG" id="COG0657">
    <property type="taxonomic scope" value="Bacteria"/>
</dbReference>
<dbReference type="InterPro" id="IPR029058">
    <property type="entry name" value="AB_hydrolase_fold"/>
</dbReference>
<dbReference type="Proteomes" id="UP000029393">
    <property type="component" value="Unassembled WGS sequence"/>
</dbReference>
<dbReference type="GO" id="GO:0004499">
    <property type="term" value="F:N,N-dimethylaniline monooxygenase activity"/>
    <property type="evidence" value="ECO:0007669"/>
    <property type="project" value="InterPro"/>
</dbReference>
<feature type="domain" description="Alpha/beta hydrolase fold-3" evidence="7">
    <location>
        <begin position="78"/>
        <end position="284"/>
    </location>
</feature>
<dbReference type="AlphaFoldDB" id="A0A091B445"/>
<gene>
    <name evidence="8" type="ORF">N787_10500</name>
</gene>
<dbReference type="Gene3D" id="3.40.50.1820">
    <property type="entry name" value="alpha/beta hydrolase"/>
    <property type="match status" value="1"/>
</dbReference>
<keyword evidence="3" id="KW-0378">Hydrolase</keyword>
<dbReference type="InterPro" id="IPR020946">
    <property type="entry name" value="Flavin_mOase-like"/>
</dbReference>
<dbReference type="InterPro" id="IPR051209">
    <property type="entry name" value="FAD-bind_Monooxygenase_sf"/>
</dbReference>
<evidence type="ECO:0000256" key="6">
    <source>
        <dbReference type="PROSITE-ProRule" id="PRU10038"/>
    </source>
</evidence>
<evidence type="ECO:0000256" key="2">
    <source>
        <dbReference type="ARBA" id="ARBA00022630"/>
    </source>
</evidence>
<dbReference type="PROSITE" id="PS01173">
    <property type="entry name" value="LIPASE_GDXG_HIS"/>
    <property type="match status" value="1"/>
</dbReference>
<organism evidence="8 9">
    <name type="scientific">Arenimonas metalli CF5-1</name>
    <dbReference type="NCBI Taxonomy" id="1384056"/>
    <lineage>
        <taxon>Bacteria</taxon>
        <taxon>Pseudomonadati</taxon>
        <taxon>Pseudomonadota</taxon>
        <taxon>Gammaproteobacteria</taxon>
        <taxon>Lysobacterales</taxon>
        <taxon>Lysobacteraceae</taxon>
        <taxon>Arenimonas</taxon>
    </lineage>
</organism>
<dbReference type="PANTHER" id="PTHR42877:SF4">
    <property type="entry name" value="FAD_NAD(P)-BINDING DOMAIN-CONTAINING PROTEIN-RELATED"/>
    <property type="match status" value="1"/>
</dbReference>
<evidence type="ECO:0000256" key="1">
    <source>
        <dbReference type="ARBA" id="ARBA00010515"/>
    </source>
</evidence>
<protein>
    <recommendedName>
        <fullName evidence="7">Alpha/beta hydrolase fold-3 domain-containing protein</fullName>
    </recommendedName>
</protein>
<evidence type="ECO:0000256" key="5">
    <source>
        <dbReference type="ARBA" id="ARBA00023002"/>
    </source>
</evidence>
<dbReference type="PROSITE" id="PS01174">
    <property type="entry name" value="LIPASE_GDXG_SER"/>
    <property type="match status" value="1"/>
</dbReference>
<name>A0A091B445_9GAMM</name>
<dbReference type="RefSeq" id="WP_052575225.1">
    <property type="nucleotide sequence ID" value="NZ_AVCK01000016.1"/>
</dbReference>
<comment type="caution">
    <text evidence="8">The sequence shown here is derived from an EMBL/GenBank/DDBJ whole genome shotgun (WGS) entry which is preliminary data.</text>
</comment>
<dbReference type="InterPro" id="IPR033140">
    <property type="entry name" value="Lipase_GDXG_put_SER_AS"/>
</dbReference>
<dbReference type="GO" id="GO:0016787">
    <property type="term" value="F:hydrolase activity"/>
    <property type="evidence" value="ECO:0007669"/>
    <property type="project" value="UniProtKB-KW"/>
</dbReference>
<dbReference type="InterPro" id="IPR036188">
    <property type="entry name" value="FAD/NAD-bd_sf"/>
</dbReference>